<keyword evidence="3" id="KW-1185">Reference proteome</keyword>
<dbReference type="Gene3D" id="3.90.1580.10">
    <property type="entry name" value="paralog of FGE (formylglycine-generating enzyme)"/>
    <property type="match status" value="1"/>
</dbReference>
<dbReference type="Pfam" id="PF03781">
    <property type="entry name" value="FGE-sulfatase"/>
    <property type="match status" value="1"/>
</dbReference>
<dbReference type="RefSeq" id="WP_071070198.1">
    <property type="nucleotide sequence ID" value="NZ_CP017754.1"/>
</dbReference>
<gene>
    <name evidence="2" type="ORF">BKK80_16135</name>
</gene>
<dbReference type="GO" id="GO:0016740">
    <property type="term" value="F:transferase activity"/>
    <property type="evidence" value="ECO:0007669"/>
    <property type="project" value="UniProtKB-KW"/>
</dbReference>
<evidence type="ECO:0000259" key="1">
    <source>
        <dbReference type="Pfam" id="PF03781"/>
    </source>
</evidence>
<keyword evidence="2" id="KW-0808">Transferase</keyword>
<organism evidence="2 3">
    <name type="scientific">Cupriavidus malaysiensis</name>
    <dbReference type="NCBI Taxonomy" id="367825"/>
    <lineage>
        <taxon>Bacteria</taxon>
        <taxon>Pseudomonadati</taxon>
        <taxon>Pseudomonadota</taxon>
        <taxon>Betaproteobacteria</taxon>
        <taxon>Burkholderiales</taxon>
        <taxon>Burkholderiaceae</taxon>
        <taxon>Cupriavidus</taxon>
    </lineage>
</organism>
<dbReference type="SUPFAM" id="SSF56436">
    <property type="entry name" value="C-type lectin-like"/>
    <property type="match status" value="1"/>
</dbReference>
<dbReference type="PANTHER" id="PTHR23150">
    <property type="entry name" value="SULFATASE MODIFYING FACTOR 1, 2"/>
    <property type="match status" value="1"/>
</dbReference>
<dbReference type="EMBL" id="CP017754">
    <property type="protein sequence ID" value="AOZ07175.1"/>
    <property type="molecule type" value="Genomic_DNA"/>
</dbReference>
<proteinExistence type="predicted"/>
<dbReference type="PANTHER" id="PTHR23150:SF36">
    <property type="entry name" value="HERCYNINE OXYGENASE"/>
    <property type="match status" value="1"/>
</dbReference>
<dbReference type="InterPro" id="IPR042095">
    <property type="entry name" value="SUMF_sf"/>
</dbReference>
<protein>
    <submittedName>
        <fullName evidence="2">Glycosyl transferase</fullName>
    </submittedName>
</protein>
<evidence type="ECO:0000313" key="2">
    <source>
        <dbReference type="EMBL" id="AOZ07175.1"/>
    </source>
</evidence>
<sequence>MSGFSMLPDLHFTGGKSAWADARRLPREALAQALVETRNRTLAWLATFGQTRRGWDVPRQYDADPPLWTLGHIAWHAEWWCLREARTIERGEARLLVAGRASLLDGADEWFDPERIGPDERWEVTLPDVSVVKRYAADVLDGVLSRLALLPDDGDATLYPMRRALFHEDAQGEGIAALLQALGVAPAGAAGGTPAATVPALRAGTLQFPGGRFTQGWSEADGFALPDELPPQPTYVPAFEMDAVPVSNAQYLEFVEDGGYDHPAWWSASGCQWLMSQERSAPRYWSRHPQSRAWMVERFGTLRTLNPDEPVRHVSLFEAQAWCAWAGRRLPAEAEWERAAAQSRGMAWGMVREWTATPYEPYAGFVAQPADAGMTSLFGICQAVRGCSFASPGRQRHPRARTALLPETDLSFVGFRSCAL</sequence>
<dbReference type="InterPro" id="IPR051043">
    <property type="entry name" value="Sulfatase_Mod_Factor_Kinase"/>
</dbReference>
<accession>A0ABN4TNK0</accession>
<reference evidence="2 3" key="1">
    <citation type="submission" date="2016-10" db="EMBL/GenBank/DDBJ databases">
        <title>Complete genome sequences of three Cupriavidus strains isolated from various Malaysian environments.</title>
        <authorList>
            <person name="Abdullah A.A.-A."/>
            <person name="Shafie N.A.H."/>
            <person name="Lau N.S."/>
        </authorList>
    </citation>
    <scope>NUCLEOTIDE SEQUENCE [LARGE SCALE GENOMIC DNA]</scope>
    <source>
        <strain evidence="2 3">USMAA1020</strain>
    </source>
</reference>
<dbReference type="InterPro" id="IPR005532">
    <property type="entry name" value="SUMF_dom"/>
</dbReference>
<dbReference type="InterPro" id="IPR016187">
    <property type="entry name" value="CTDL_fold"/>
</dbReference>
<name>A0ABN4TNK0_9BURK</name>
<dbReference type="Proteomes" id="UP000177515">
    <property type="component" value="Chromosome 1"/>
</dbReference>
<feature type="domain" description="Sulfatase-modifying factor enzyme-like" evidence="1">
    <location>
        <begin position="204"/>
        <end position="342"/>
    </location>
</feature>
<evidence type="ECO:0000313" key="3">
    <source>
        <dbReference type="Proteomes" id="UP000177515"/>
    </source>
</evidence>